<dbReference type="InterPro" id="IPR036071">
    <property type="entry name" value="AMMECR1_dom_sf"/>
</dbReference>
<protein>
    <submittedName>
        <fullName evidence="3">AmmeMemoRadiSam system protein A</fullName>
    </submittedName>
</protein>
<dbReference type="SUPFAM" id="SSF143447">
    <property type="entry name" value="AMMECR1-like"/>
    <property type="match status" value="1"/>
</dbReference>
<dbReference type="InterPro" id="IPR027623">
    <property type="entry name" value="AmmeMemoSam_A"/>
</dbReference>
<proteinExistence type="predicted"/>
<accession>A0A4R5LNK0</accession>
<dbReference type="AlphaFoldDB" id="A0A4R5LNK0"/>
<dbReference type="NCBIfam" id="TIGR00296">
    <property type="entry name" value="TIGR00296 family protein"/>
    <property type="match status" value="1"/>
</dbReference>
<dbReference type="Proteomes" id="UP000295554">
    <property type="component" value="Unassembled WGS sequence"/>
</dbReference>
<dbReference type="OrthoDB" id="9782820at2"/>
<evidence type="ECO:0000313" key="3">
    <source>
        <dbReference type="EMBL" id="TDG11904.1"/>
    </source>
</evidence>
<organism evidence="3 4">
    <name type="scientific">Seongchinamella unica</name>
    <dbReference type="NCBI Taxonomy" id="2547392"/>
    <lineage>
        <taxon>Bacteria</taxon>
        <taxon>Pseudomonadati</taxon>
        <taxon>Pseudomonadota</taxon>
        <taxon>Gammaproteobacteria</taxon>
        <taxon>Cellvibrionales</taxon>
        <taxon>Halieaceae</taxon>
        <taxon>Seongchinamella</taxon>
    </lineage>
</organism>
<dbReference type="RefSeq" id="WP_133214599.1">
    <property type="nucleotide sequence ID" value="NZ_SMSE01000004.1"/>
</dbReference>
<dbReference type="NCBIfam" id="TIGR04335">
    <property type="entry name" value="AmmeMemoSam_A"/>
    <property type="match status" value="1"/>
</dbReference>
<name>A0A4R5LNK0_9GAMM</name>
<dbReference type="Gene3D" id="3.30.1490.150">
    <property type="entry name" value="Hypothetical protein ph0010, domain 2"/>
    <property type="match status" value="1"/>
</dbReference>
<evidence type="ECO:0000259" key="2">
    <source>
        <dbReference type="PROSITE" id="PS51112"/>
    </source>
</evidence>
<dbReference type="InterPro" id="IPR002733">
    <property type="entry name" value="AMMECR1_domain"/>
</dbReference>
<evidence type="ECO:0000256" key="1">
    <source>
        <dbReference type="SAM" id="MobiDB-lite"/>
    </source>
</evidence>
<dbReference type="EMBL" id="SMSE01000004">
    <property type="protein sequence ID" value="TDG11904.1"/>
    <property type="molecule type" value="Genomic_DNA"/>
</dbReference>
<keyword evidence="4" id="KW-1185">Reference proteome</keyword>
<evidence type="ECO:0000313" key="4">
    <source>
        <dbReference type="Proteomes" id="UP000295554"/>
    </source>
</evidence>
<gene>
    <name evidence="3" type="primary">amrA</name>
    <name evidence="3" type="ORF">E2F43_16185</name>
</gene>
<dbReference type="Pfam" id="PF01871">
    <property type="entry name" value="AMMECR1"/>
    <property type="match status" value="1"/>
</dbReference>
<dbReference type="PROSITE" id="PS51112">
    <property type="entry name" value="AMMECR1"/>
    <property type="match status" value="1"/>
</dbReference>
<comment type="caution">
    <text evidence="3">The sequence shown here is derived from an EMBL/GenBank/DDBJ whole genome shotgun (WGS) entry which is preliminary data.</text>
</comment>
<feature type="domain" description="AMMECR1" evidence="2">
    <location>
        <begin position="1"/>
        <end position="195"/>
    </location>
</feature>
<dbReference type="InterPro" id="IPR023473">
    <property type="entry name" value="AMMECR1"/>
</dbReference>
<dbReference type="Gene3D" id="3.30.700.20">
    <property type="entry name" value="Hypothetical protein ph0010, domain 1"/>
    <property type="match status" value="1"/>
</dbReference>
<dbReference type="PANTHER" id="PTHR13016:SF0">
    <property type="entry name" value="AMME SYNDROME CANDIDATE GENE 1 PROTEIN"/>
    <property type="match status" value="1"/>
</dbReference>
<reference evidence="3 4" key="1">
    <citation type="submission" date="2019-03" db="EMBL/GenBank/DDBJ databases">
        <title>Seongchinamella monodicae gen. nov., sp. nov., a novel member of the Gammaproteobacteria isolated from a tidal mudflat of beach.</title>
        <authorList>
            <person name="Yang H.G."/>
            <person name="Kang J.W."/>
            <person name="Lee S.D."/>
        </authorList>
    </citation>
    <scope>NUCLEOTIDE SEQUENCE [LARGE SCALE GENOMIC DNA]</scope>
    <source>
        <strain evidence="3 4">GH4-78</strain>
    </source>
</reference>
<feature type="region of interest" description="Disordered" evidence="1">
    <location>
        <begin position="182"/>
        <end position="202"/>
    </location>
</feature>
<dbReference type="PANTHER" id="PTHR13016">
    <property type="entry name" value="AMMECR1 HOMOLOG"/>
    <property type="match status" value="1"/>
</dbReference>
<sequence>MAPSAFTELSEPAKHWLLATARRVISGRQPLADIPADPGLGQCRGVFVTLKKNGALRGCIGQLEADRPLSVMVTECAEGAAFRDPRFPALGEREVRLVRISISVLSPPQRMAVRDRADLLAQLQPGVDGLVIAAGHRQATFLPSVWEQLPQKVQFLEQLLAKAGLPPDYWSGEMACSRYRSCNFTEPSPRTDPRSPIRAGSR</sequence>
<dbReference type="InterPro" id="IPR027485">
    <property type="entry name" value="AMMECR1_N"/>
</dbReference>